<dbReference type="SUPFAM" id="SSF51230">
    <property type="entry name" value="Single hybrid motif"/>
    <property type="match status" value="1"/>
</dbReference>
<evidence type="ECO:0000313" key="3">
    <source>
        <dbReference type="EMBL" id="CAA7398215.1"/>
    </source>
</evidence>
<dbReference type="PANTHER" id="PTHR47597:SF2">
    <property type="entry name" value="LIPOYL-BINDING DOMAIN-CONTAINING PROTEIN"/>
    <property type="match status" value="1"/>
</dbReference>
<dbReference type="OrthoDB" id="529457at2759"/>
<evidence type="ECO:0000256" key="1">
    <source>
        <dbReference type="SAM" id="MobiDB-lite"/>
    </source>
</evidence>
<reference evidence="3" key="1">
    <citation type="submission" date="2020-02" db="EMBL/GenBank/DDBJ databases">
        <authorList>
            <person name="Scholz U."/>
            <person name="Mascher M."/>
            <person name="Fiebig A."/>
        </authorList>
    </citation>
    <scope>NUCLEOTIDE SEQUENCE</scope>
</reference>
<accession>A0A7I8KMK1</accession>
<dbReference type="PANTHER" id="PTHR47597">
    <property type="entry name" value="IS A MEMBER OF THE PF|00364 BIOTIN-REQUIRING ENZYMES FAMILY-RELATED"/>
    <property type="match status" value="1"/>
</dbReference>
<evidence type="ECO:0000259" key="2">
    <source>
        <dbReference type="Pfam" id="PF00364"/>
    </source>
</evidence>
<evidence type="ECO:0000313" key="4">
    <source>
        <dbReference type="Proteomes" id="UP000663760"/>
    </source>
</evidence>
<dbReference type="CDD" id="cd06850">
    <property type="entry name" value="biotinyl_domain"/>
    <property type="match status" value="1"/>
</dbReference>
<gene>
    <name evidence="3" type="ORF">SI8410_06008880</name>
</gene>
<dbReference type="AlphaFoldDB" id="A0A7I8KMK1"/>
<dbReference type="InterPro" id="IPR000089">
    <property type="entry name" value="Biotin_lipoyl"/>
</dbReference>
<organism evidence="3 4">
    <name type="scientific">Spirodela intermedia</name>
    <name type="common">Intermediate duckweed</name>
    <dbReference type="NCBI Taxonomy" id="51605"/>
    <lineage>
        <taxon>Eukaryota</taxon>
        <taxon>Viridiplantae</taxon>
        <taxon>Streptophyta</taxon>
        <taxon>Embryophyta</taxon>
        <taxon>Tracheophyta</taxon>
        <taxon>Spermatophyta</taxon>
        <taxon>Magnoliopsida</taxon>
        <taxon>Liliopsida</taxon>
        <taxon>Araceae</taxon>
        <taxon>Lemnoideae</taxon>
        <taxon>Spirodela</taxon>
    </lineage>
</organism>
<dbReference type="Pfam" id="PF00364">
    <property type="entry name" value="Biotin_lipoyl"/>
    <property type="match status" value="1"/>
</dbReference>
<dbReference type="InterPro" id="IPR011053">
    <property type="entry name" value="Single_hybrid_motif"/>
</dbReference>
<feature type="region of interest" description="Disordered" evidence="1">
    <location>
        <begin position="90"/>
        <end position="135"/>
    </location>
</feature>
<proteinExistence type="predicted"/>
<dbReference type="InterPro" id="IPR053217">
    <property type="entry name" value="ACC_Biotin_Carrier"/>
</dbReference>
<dbReference type="Gene3D" id="2.40.50.100">
    <property type="match status" value="1"/>
</dbReference>
<protein>
    <recommendedName>
        <fullName evidence="2">Lipoyl-binding domain-containing protein</fullName>
    </recommendedName>
</protein>
<name>A0A7I8KMK1_SPIIN</name>
<dbReference type="EMBL" id="LR746269">
    <property type="protein sequence ID" value="CAA7398215.1"/>
    <property type="molecule type" value="Genomic_DNA"/>
</dbReference>
<feature type="domain" description="Lipoyl-binding" evidence="2">
    <location>
        <begin position="177"/>
        <end position="233"/>
    </location>
</feature>
<keyword evidence="4" id="KW-1185">Reference proteome</keyword>
<sequence length="243" mass="26350">MYEFLCVVYLNIFRIFALDGERKIAPSFSCQQSHGFFLLFFHLQKMGFIYHGPCWGTTLVLDVCDETDIAELKLKVGGFEMHLRRNVGAPRSPPHIVSPTTAPPIPSEPMAQSIPAAPSGTPQRPPQVPTSPFSNASSVKATKLAALEASGIKTYALPTECSQVGSFRSGRTIKGRKQPPSFKEGDLIDEGQIIGYLDQFGNELPVKSDVAGEVLKILCKDGDAVGYGDPLVAVLPSFHSTIL</sequence>
<dbReference type="Proteomes" id="UP000663760">
    <property type="component" value="Chromosome 6"/>
</dbReference>